<evidence type="ECO:0000259" key="1">
    <source>
        <dbReference type="Pfam" id="PF13403"/>
    </source>
</evidence>
<dbReference type="Gene3D" id="2.170.16.10">
    <property type="entry name" value="Hedgehog/Intein (Hint) domain"/>
    <property type="match status" value="1"/>
</dbReference>
<dbReference type="Pfam" id="PF13403">
    <property type="entry name" value="Hint_2"/>
    <property type="match status" value="1"/>
</dbReference>
<dbReference type="EMBL" id="CP151767">
    <property type="protein sequence ID" value="WZU68843.2"/>
    <property type="molecule type" value="Genomic_DNA"/>
</dbReference>
<accession>A0AAN0MFH8</accession>
<dbReference type="InterPro" id="IPR028992">
    <property type="entry name" value="Hedgehog/Intein_dom"/>
</dbReference>
<dbReference type="KEGG" id="yrh:AABB31_08240"/>
<dbReference type="Proteomes" id="UP001470809">
    <property type="component" value="Chromosome"/>
</dbReference>
<dbReference type="InterPro" id="IPR036844">
    <property type="entry name" value="Hint_dom_sf"/>
</dbReference>
<dbReference type="AlphaFoldDB" id="A0AAN0MFH8"/>
<reference evidence="2" key="1">
    <citation type="submission" date="2024-08" db="EMBL/GenBank/DDBJ databases">
        <title>Phylogenomic analyses of a clade within the roseobacter group suggest taxonomic reassignments of species of the genera Aestuariivita, Citreicella, Loktanella, Nautella, Pelagibaca, Ruegeria, Thalassobius, Thiobacimonas and Tropicibacter, and the proposal o.</title>
        <authorList>
            <person name="Jeon C.O."/>
        </authorList>
    </citation>
    <scope>NUCLEOTIDE SEQUENCE</scope>
    <source>
        <strain evidence="2">SS1-5</strain>
    </source>
</reference>
<evidence type="ECO:0000313" key="2">
    <source>
        <dbReference type="EMBL" id="WZU68843.2"/>
    </source>
</evidence>
<dbReference type="RefSeq" id="WP_373635741.1">
    <property type="nucleotide sequence ID" value="NZ_CP151767.2"/>
</dbReference>
<keyword evidence="3" id="KW-1185">Reference proteome</keyword>
<name>A0AAN0MFH8_9RHOB</name>
<protein>
    <submittedName>
        <fullName evidence="2">Hint domain-containing protein</fullName>
    </submittedName>
</protein>
<proteinExistence type="predicted"/>
<gene>
    <name evidence="2" type="ORF">AABB31_08240</name>
</gene>
<sequence length="369" mass="39051">MPFLFDWDTFSSPNGSTTIVDGNQSTVFTSTGVNSGPGAPNPQYFPNFGGSILSGGADPGETGGVVMTFTRPVVDATFEIIDLDAQAGAWDDEVSVFAFDADGNAVPVIFSNLESYHVRVDANTVEANGNSSRFVDGPGARDSITVSFGGPVARIEVNFGAGSSGVAQGLTGLGAVSGTVVCFARDMRITTETGDIPVQTLKVGDRVHTMDHGLQEIRWIGSRKVAAQGALAPIVIDKGALGNDAPLIASPQHRILFTGWQAELMFGEAEILVAAKHLTGMDRIYAREGGEVEYFHILFDTHEIVFAEGVPSESYHPGACGLDSMDDAQRAEIFRLFPALMADPAAFGPAARCALSRSEGRVFVNQLRN</sequence>
<feature type="domain" description="Hedgehog/Intein (Hint)" evidence="1">
    <location>
        <begin position="181"/>
        <end position="318"/>
    </location>
</feature>
<evidence type="ECO:0000313" key="3">
    <source>
        <dbReference type="Proteomes" id="UP001470809"/>
    </source>
</evidence>
<dbReference type="SUPFAM" id="SSF51294">
    <property type="entry name" value="Hedgehog/intein (Hint) domain"/>
    <property type="match status" value="1"/>
</dbReference>
<organism evidence="2 3">
    <name type="scientific">Yoonia rhodophyticola</name>
    <dbReference type="NCBI Taxonomy" id="3137370"/>
    <lineage>
        <taxon>Bacteria</taxon>
        <taxon>Pseudomonadati</taxon>
        <taxon>Pseudomonadota</taxon>
        <taxon>Alphaproteobacteria</taxon>
        <taxon>Rhodobacterales</taxon>
        <taxon>Paracoccaceae</taxon>
        <taxon>Yoonia</taxon>
    </lineage>
</organism>